<dbReference type="EMBL" id="SUKA01000002">
    <property type="protein sequence ID" value="TJY66582.1"/>
    <property type="molecule type" value="Genomic_DNA"/>
</dbReference>
<evidence type="ECO:0000313" key="2">
    <source>
        <dbReference type="EMBL" id="TJY66582.1"/>
    </source>
</evidence>
<reference evidence="2 3" key="1">
    <citation type="submission" date="2019-04" db="EMBL/GenBank/DDBJ databases">
        <title>Sphingobacterium olei sp. nov., isolated from oil-contaminated soil.</title>
        <authorList>
            <person name="Liu B."/>
        </authorList>
    </citation>
    <scope>NUCLEOTIDE SEQUENCE [LARGE SCALE GENOMIC DNA]</scope>
    <source>
        <strain evidence="2 3">Y3L14</strain>
    </source>
</reference>
<sequence length="116" mass="12318">MKKIILIVSLFFGSFISAYAYNSQYVTAIANTPNSTAHMVVNVNQYCNLLQFNCVWETGASGSAVAYGDILIGEVYGVTSGSYSATVSNRYWDNITVYISVSGATGAAGTATISWG</sequence>
<gene>
    <name evidence="2" type="ORF">FAZ19_06570</name>
</gene>
<keyword evidence="1" id="KW-0732">Signal</keyword>
<evidence type="ECO:0000313" key="3">
    <source>
        <dbReference type="Proteomes" id="UP000309872"/>
    </source>
</evidence>
<dbReference type="SUPFAM" id="SSF50494">
    <property type="entry name" value="Trypsin-like serine proteases"/>
    <property type="match status" value="1"/>
</dbReference>
<name>A0A4U0H865_9SPHI</name>
<protein>
    <submittedName>
        <fullName evidence="2">Uncharacterized protein</fullName>
    </submittedName>
</protein>
<feature type="chain" id="PRO_5020253857" evidence="1">
    <location>
        <begin position="21"/>
        <end position="116"/>
    </location>
</feature>
<dbReference type="RefSeq" id="WP_136819931.1">
    <property type="nucleotide sequence ID" value="NZ_BMJX01000002.1"/>
</dbReference>
<dbReference type="OrthoDB" id="713573at2"/>
<dbReference type="InterPro" id="IPR009003">
    <property type="entry name" value="Peptidase_S1_PA"/>
</dbReference>
<dbReference type="AlphaFoldDB" id="A0A4U0H865"/>
<dbReference type="Proteomes" id="UP000309872">
    <property type="component" value="Unassembled WGS sequence"/>
</dbReference>
<accession>A0A4U0H865</accession>
<evidence type="ECO:0000256" key="1">
    <source>
        <dbReference type="SAM" id="SignalP"/>
    </source>
</evidence>
<feature type="signal peptide" evidence="1">
    <location>
        <begin position="1"/>
        <end position="20"/>
    </location>
</feature>
<keyword evidence="3" id="KW-1185">Reference proteome</keyword>
<organism evidence="2 3">
    <name type="scientific">Sphingobacterium alkalisoli</name>
    <dbReference type="NCBI Taxonomy" id="1874115"/>
    <lineage>
        <taxon>Bacteria</taxon>
        <taxon>Pseudomonadati</taxon>
        <taxon>Bacteroidota</taxon>
        <taxon>Sphingobacteriia</taxon>
        <taxon>Sphingobacteriales</taxon>
        <taxon>Sphingobacteriaceae</taxon>
        <taxon>Sphingobacterium</taxon>
    </lineage>
</organism>
<comment type="caution">
    <text evidence="2">The sequence shown here is derived from an EMBL/GenBank/DDBJ whole genome shotgun (WGS) entry which is preliminary data.</text>
</comment>
<proteinExistence type="predicted"/>